<name>H1UUB7_DROME</name>
<feature type="compositionally biased region" description="Polar residues" evidence="1">
    <location>
        <begin position="38"/>
        <end position="52"/>
    </location>
</feature>
<evidence type="ECO:0000256" key="1">
    <source>
        <dbReference type="SAM" id="MobiDB-lite"/>
    </source>
</evidence>
<organism evidence="2">
    <name type="scientific">Drosophila melanogaster</name>
    <name type="common">Fruit fly</name>
    <dbReference type="NCBI Taxonomy" id="7227"/>
    <lineage>
        <taxon>Eukaryota</taxon>
        <taxon>Metazoa</taxon>
        <taxon>Ecdysozoa</taxon>
        <taxon>Arthropoda</taxon>
        <taxon>Hexapoda</taxon>
        <taxon>Insecta</taxon>
        <taxon>Pterygota</taxon>
        <taxon>Neoptera</taxon>
        <taxon>Endopterygota</taxon>
        <taxon>Diptera</taxon>
        <taxon>Brachycera</taxon>
        <taxon>Muscomorpha</taxon>
        <taxon>Ephydroidea</taxon>
        <taxon>Drosophilidae</taxon>
        <taxon>Drosophila</taxon>
        <taxon>Sophophora</taxon>
    </lineage>
</organism>
<accession>H1UUB7</accession>
<reference evidence="2" key="1">
    <citation type="submission" date="2012-01" db="EMBL/GenBank/DDBJ databases">
        <authorList>
            <person name="Carlson J."/>
            <person name="Booth B."/>
            <person name="Frise E."/>
            <person name="Sandler J."/>
            <person name="Wan K."/>
            <person name="Yu C."/>
            <person name="Celniker S."/>
        </authorList>
    </citation>
    <scope>NUCLEOTIDE SEQUENCE</scope>
</reference>
<evidence type="ECO:0000313" key="2">
    <source>
        <dbReference type="EMBL" id="AEX57195.1"/>
    </source>
</evidence>
<dbReference type="AlphaFoldDB" id="H1UUB7"/>
<feature type="compositionally biased region" description="Basic and acidic residues" evidence="1">
    <location>
        <begin position="1"/>
        <end position="13"/>
    </location>
</feature>
<feature type="region of interest" description="Disordered" evidence="1">
    <location>
        <begin position="1"/>
        <end position="52"/>
    </location>
</feature>
<proteinExistence type="evidence at transcript level"/>
<dbReference type="EMBL" id="BT133325">
    <property type="protein sequence ID" value="AFE00725.1"/>
    <property type="molecule type" value="mRNA"/>
</dbReference>
<sequence length="52" mass="5719">MKIDRYIPSESRPRPPTPPSKKLMHFPLPLAVSPKQLPATQAAPSRSSPSLL</sequence>
<dbReference type="EMBL" id="BT133001">
    <property type="protein sequence ID" value="AEX57195.1"/>
    <property type="molecule type" value="mRNA"/>
</dbReference>
<protein>
    <submittedName>
        <fullName evidence="2">MIP33516p1</fullName>
    </submittedName>
    <submittedName>
        <fullName evidence="3">MIP35106p1</fullName>
    </submittedName>
</protein>
<evidence type="ECO:0000313" key="3">
    <source>
        <dbReference type="EMBL" id="AFE00725.1"/>
    </source>
</evidence>